<keyword evidence="3" id="KW-1185">Reference proteome</keyword>
<dbReference type="EMBL" id="CP063144">
    <property type="protein sequence ID" value="QOR93923.1"/>
    <property type="molecule type" value="Genomic_DNA"/>
</dbReference>
<dbReference type="PANTHER" id="PTHR35177:SF2">
    <property type="entry name" value="HYDROGENASE MATURATION FACTOR HYBG"/>
    <property type="match status" value="1"/>
</dbReference>
<comment type="similarity">
    <text evidence="1">Belongs to the HupF/HypC family.</text>
</comment>
<name>A0A7M1UR46_9CREN</name>
<dbReference type="RefSeq" id="WP_193435730.1">
    <property type="nucleotide sequence ID" value="NZ_CP063144.1"/>
</dbReference>
<evidence type="ECO:0000313" key="2">
    <source>
        <dbReference type="EMBL" id="QOR93923.1"/>
    </source>
</evidence>
<dbReference type="OrthoDB" id="43695at2157"/>
<accession>A0A7M1UR46</accession>
<evidence type="ECO:0000256" key="1">
    <source>
        <dbReference type="ARBA" id="ARBA00006018"/>
    </source>
</evidence>
<evidence type="ECO:0000313" key="3">
    <source>
        <dbReference type="Proteomes" id="UP000593766"/>
    </source>
</evidence>
<reference evidence="2 3" key="1">
    <citation type="submission" date="2020-10" db="EMBL/GenBank/DDBJ databases">
        <title>Complete genome sequence of Thermosphaera aggregans strain 3507.</title>
        <authorList>
            <person name="Zayulina K.S."/>
            <person name="Elcheninov A.G."/>
            <person name="Toshchakov S.V."/>
            <person name="Kublanov I.V."/>
            <person name="Kochetkova T.V."/>
        </authorList>
    </citation>
    <scope>NUCLEOTIDE SEQUENCE [LARGE SCALE GENOMIC DNA]</scope>
    <source>
        <strain evidence="2 3">3507</strain>
    </source>
</reference>
<dbReference type="GeneID" id="59454660"/>
<dbReference type="GO" id="GO:1902670">
    <property type="term" value="F:carbon dioxide binding"/>
    <property type="evidence" value="ECO:0007669"/>
    <property type="project" value="TreeGrafter"/>
</dbReference>
<dbReference type="PANTHER" id="PTHR35177">
    <property type="entry name" value="HYDROGENASE MATURATION FACTOR HYBG"/>
    <property type="match status" value="1"/>
</dbReference>
<dbReference type="PRINTS" id="PR00445">
    <property type="entry name" value="HUPFHYPC"/>
</dbReference>
<dbReference type="InterPro" id="IPR001109">
    <property type="entry name" value="Hydrogenase_HupF/HypC"/>
</dbReference>
<dbReference type="NCBIfam" id="TIGR00074">
    <property type="entry name" value="hypC_hupF"/>
    <property type="match status" value="1"/>
</dbReference>
<dbReference type="GO" id="GO:0005506">
    <property type="term" value="F:iron ion binding"/>
    <property type="evidence" value="ECO:0007669"/>
    <property type="project" value="TreeGrafter"/>
</dbReference>
<dbReference type="AlphaFoldDB" id="A0A7M1UR46"/>
<organism evidence="2 3">
    <name type="scientific">Thermosphaera chiliense</name>
    <dbReference type="NCBI Taxonomy" id="3402707"/>
    <lineage>
        <taxon>Archaea</taxon>
        <taxon>Thermoproteota</taxon>
        <taxon>Thermoprotei</taxon>
        <taxon>Desulfurococcales</taxon>
        <taxon>Desulfurococcaceae</taxon>
        <taxon>Thermosphaera</taxon>
    </lineage>
</organism>
<dbReference type="Proteomes" id="UP000593766">
    <property type="component" value="Chromosome"/>
</dbReference>
<dbReference type="KEGG" id="tcs:IMZ38_04540"/>
<protein>
    <submittedName>
        <fullName evidence="2">HypC/HybG/HupF family hydrogenase formation chaperone</fullName>
    </submittedName>
</protein>
<dbReference type="Gene3D" id="2.30.30.140">
    <property type="match status" value="1"/>
</dbReference>
<dbReference type="SUPFAM" id="SSF159127">
    <property type="entry name" value="HupF/HypC-like"/>
    <property type="match status" value="1"/>
</dbReference>
<proteinExistence type="inferred from homology"/>
<sequence>MCLGVPGEVVSIDKSSTPPIAKVKIGGLVKETLLAIDEEVVPGDFVIVHAGVVISKVGKEEFEELIKLLKTVSGLGGEIEL</sequence>
<gene>
    <name evidence="2" type="ORF">IMZ38_04540</name>
</gene>
<dbReference type="Pfam" id="PF01455">
    <property type="entry name" value="HupF_HypC"/>
    <property type="match status" value="1"/>
</dbReference>
<dbReference type="GO" id="GO:0051604">
    <property type="term" value="P:protein maturation"/>
    <property type="evidence" value="ECO:0007669"/>
    <property type="project" value="TreeGrafter"/>
</dbReference>